<dbReference type="Pfam" id="PF00407">
    <property type="entry name" value="Bet_v_1"/>
    <property type="match status" value="1"/>
</dbReference>
<dbReference type="InterPro" id="IPR050279">
    <property type="entry name" value="Plant_def-hormone_signal"/>
</dbReference>
<dbReference type="GO" id="GO:0004864">
    <property type="term" value="F:protein phosphatase inhibitor activity"/>
    <property type="evidence" value="ECO:0007669"/>
    <property type="project" value="TreeGrafter"/>
</dbReference>
<evidence type="ECO:0000313" key="4">
    <source>
        <dbReference type="Proteomes" id="UP001459277"/>
    </source>
</evidence>
<name>A0AAW2CUM0_9ROSI</name>
<dbReference type="GO" id="GO:0006952">
    <property type="term" value="P:defense response"/>
    <property type="evidence" value="ECO:0007669"/>
    <property type="project" value="InterPro"/>
</dbReference>
<dbReference type="GO" id="GO:0005737">
    <property type="term" value="C:cytoplasm"/>
    <property type="evidence" value="ECO:0007669"/>
    <property type="project" value="TreeGrafter"/>
</dbReference>
<proteinExistence type="inferred from homology"/>
<accession>A0AAW2CUM0</accession>
<dbReference type="PANTHER" id="PTHR31213">
    <property type="entry name" value="OS08G0374000 PROTEIN-RELATED"/>
    <property type="match status" value="1"/>
</dbReference>
<evidence type="ECO:0000313" key="3">
    <source>
        <dbReference type="EMBL" id="KAL0001119.1"/>
    </source>
</evidence>
<dbReference type="InterPro" id="IPR023393">
    <property type="entry name" value="START-like_dom_sf"/>
</dbReference>
<dbReference type="Proteomes" id="UP001459277">
    <property type="component" value="Unassembled WGS sequence"/>
</dbReference>
<reference evidence="3 4" key="1">
    <citation type="submission" date="2024-01" db="EMBL/GenBank/DDBJ databases">
        <title>A telomere-to-telomere, gap-free genome of sweet tea (Lithocarpus litseifolius).</title>
        <authorList>
            <person name="Zhou J."/>
        </authorList>
    </citation>
    <scope>NUCLEOTIDE SEQUENCE [LARGE SCALE GENOMIC DNA]</scope>
    <source>
        <strain evidence="3">Zhou-2022a</strain>
        <tissue evidence="3">Leaf</tissue>
    </source>
</reference>
<protein>
    <recommendedName>
        <fullName evidence="2">Bet v I/Major latex protein domain-containing protein</fullName>
    </recommendedName>
</protein>
<comment type="caution">
    <text evidence="3">The sequence shown here is derived from an EMBL/GenBank/DDBJ whole genome shotgun (WGS) entry which is preliminary data.</text>
</comment>
<gene>
    <name evidence="3" type="ORF">SO802_014900</name>
</gene>
<dbReference type="GO" id="GO:0010427">
    <property type="term" value="F:abscisic acid binding"/>
    <property type="evidence" value="ECO:0007669"/>
    <property type="project" value="TreeGrafter"/>
</dbReference>
<dbReference type="Gene3D" id="3.30.530.20">
    <property type="match status" value="1"/>
</dbReference>
<dbReference type="GO" id="GO:0038023">
    <property type="term" value="F:signaling receptor activity"/>
    <property type="evidence" value="ECO:0007669"/>
    <property type="project" value="TreeGrafter"/>
</dbReference>
<evidence type="ECO:0000256" key="1">
    <source>
        <dbReference type="ARBA" id="ARBA00009744"/>
    </source>
</evidence>
<keyword evidence="4" id="KW-1185">Reference proteome</keyword>
<evidence type="ECO:0000259" key="2">
    <source>
        <dbReference type="Pfam" id="PF00407"/>
    </source>
</evidence>
<organism evidence="3 4">
    <name type="scientific">Lithocarpus litseifolius</name>
    <dbReference type="NCBI Taxonomy" id="425828"/>
    <lineage>
        <taxon>Eukaryota</taxon>
        <taxon>Viridiplantae</taxon>
        <taxon>Streptophyta</taxon>
        <taxon>Embryophyta</taxon>
        <taxon>Tracheophyta</taxon>
        <taxon>Spermatophyta</taxon>
        <taxon>Magnoliopsida</taxon>
        <taxon>eudicotyledons</taxon>
        <taxon>Gunneridae</taxon>
        <taxon>Pentapetalae</taxon>
        <taxon>rosids</taxon>
        <taxon>fabids</taxon>
        <taxon>Fagales</taxon>
        <taxon>Fagaceae</taxon>
        <taxon>Lithocarpus</taxon>
    </lineage>
</organism>
<dbReference type="InterPro" id="IPR000916">
    <property type="entry name" value="Bet_v_I/MLP"/>
</dbReference>
<dbReference type="PANTHER" id="PTHR31213:SF64">
    <property type="entry name" value="PHYTOHORMONE-BINDING PROTEIN"/>
    <property type="match status" value="1"/>
</dbReference>
<dbReference type="GO" id="GO:0005634">
    <property type="term" value="C:nucleus"/>
    <property type="evidence" value="ECO:0007669"/>
    <property type="project" value="TreeGrafter"/>
</dbReference>
<sequence length="156" mass="17172">MIEEVKTQAKVGVGLNALWKALAKELRFVVPEVLPNIVKDVELIEGDGGLGTVLLFNFFSGDVSVAAYQKEEIVELDESLHRIALQVQKGGHLSKGFSFYKTTFQLNAIAEQETLVDVIVSSETETDQESTMPSKTIEATLEFLKCLETYIMNGAS</sequence>
<dbReference type="GO" id="GO:0009738">
    <property type="term" value="P:abscisic acid-activated signaling pathway"/>
    <property type="evidence" value="ECO:0007669"/>
    <property type="project" value="TreeGrafter"/>
</dbReference>
<feature type="domain" description="Bet v I/Major latex protein" evidence="2">
    <location>
        <begin position="18"/>
        <end position="153"/>
    </location>
</feature>
<comment type="similarity">
    <text evidence="1">Belongs to the BetVI family.</text>
</comment>
<dbReference type="SUPFAM" id="SSF55961">
    <property type="entry name" value="Bet v1-like"/>
    <property type="match status" value="1"/>
</dbReference>
<dbReference type="EMBL" id="JAZDWU010000005">
    <property type="protein sequence ID" value="KAL0001119.1"/>
    <property type="molecule type" value="Genomic_DNA"/>
</dbReference>
<dbReference type="AlphaFoldDB" id="A0AAW2CUM0"/>